<dbReference type="SUPFAM" id="SSF53098">
    <property type="entry name" value="Ribonuclease H-like"/>
    <property type="match status" value="1"/>
</dbReference>
<keyword evidence="2" id="KW-1185">Reference proteome</keyword>
<dbReference type="AlphaFoldDB" id="A0AAD9VHJ4"/>
<dbReference type="Gene3D" id="3.30.420.10">
    <property type="entry name" value="Ribonuclease H-like superfamily/Ribonuclease H"/>
    <property type="match status" value="1"/>
</dbReference>
<dbReference type="GO" id="GO:0003676">
    <property type="term" value="F:nucleic acid binding"/>
    <property type="evidence" value="ECO:0007669"/>
    <property type="project" value="InterPro"/>
</dbReference>
<dbReference type="InterPro" id="IPR036397">
    <property type="entry name" value="RNaseH_sf"/>
</dbReference>
<protein>
    <recommendedName>
        <fullName evidence="3">RNase H type-1 domain-containing protein</fullName>
    </recommendedName>
</protein>
<evidence type="ECO:0008006" key="3">
    <source>
        <dbReference type="Google" id="ProtNLM"/>
    </source>
</evidence>
<evidence type="ECO:0000313" key="2">
    <source>
        <dbReference type="Proteomes" id="UP001258017"/>
    </source>
</evidence>
<feature type="non-terminal residue" evidence="1">
    <location>
        <position position="138"/>
    </location>
</feature>
<comment type="caution">
    <text evidence="1">The sequence shown here is derived from an EMBL/GenBank/DDBJ whole genome shotgun (WGS) entry which is preliminary data.</text>
</comment>
<gene>
    <name evidence="1" type="ORF">KPH14_012920</name>
</gene>
<dbReference type="InterPro" id="IPR012337">
    <property type="entry name" value="RNaseH-like_sf"/>
</dbReference>
<proteinExistence type="predicted"/>
<evidence type="ECO:0000313" key="1">
    <source>
        <dbReference type="EMBL" id="KAK2574818.1"/>
    </source>
</evidence>
<name>A0AAD9VHJ4_9HYME</name>
<dbReference type="EMBL" id="JAIFRP010004767">
    <property type="protein sequence ID" value="KAK2574818.1"/>
    <property type="molecule type" value="Genomic_DNA"/>
</dbReference>
<sequence>METWSNLPCNSYLYEIAFTKCVLDVYSGKDIQQSLNPNMELQRVLQERYPGYIPIYTDGSKIDGEKATGVACICPALNITETLSLPMEVSIFTAECHAISCAMDLISSHKDLSFVVCTDSLSTVQAISKVTLDTKDSK</sequence>
<reference evidence="1" key="2">
    <citation type="journal article" date="2023" name="Commun. Biol.">
        <title>Intrasexual cuticular hydrocarbon dimorphism in a wasp sheds light on hydrocarbon biosynthesis genes in Hymenoptera.</title>
        <authorList>
            <person name="Moris V.C."/>
            <person name="Podsiadlowski L."/>
            <person name="Martin S."/>
            <person name="Oeyen J.P."/>
            <person name="Donath A."/>
            <person name="Petersen M."/>
            <person name="Wilbrandt J."/>
            <person name="Misof B."/>
            <person name="Liedtke D."/>
            <person name="Thamm M."/>
            <person name="Scheiner R."/>
            <person name="Schmitt T."/>
            <person name="Niehuis O."/>
        </authorList>
    </citation>
    <scope>NUCLEOTIDE SEQUENCE</scope>
    <source>
        <strain evidence="1">GBR_01_08_01A</strain>
    </source>
</reference>
<accession>A0AAD9VHJ4</accession>
<reference evidence="1" key="1">
    <citation type="submission" date="2021-08" db="EMBL/GenBank/DDBJ databases">
        <authorList>
            <person name="Misof B."/>
            <person name="Oliver O."/>
            <person name="Podsiadlowski L."/>
            <person name="Donath A."/>
            <person name="Peters R."/>
            <person name="Mayer C."/>
            <person name="Rust J."/>
            <person name="Gunkel S."/>
            <person name="Lesny P."/>
            <person name="Martin S."/>
            <person name="Oeyen J.P."/>
            <person name="Petersen M."/>
            <person name="Panagiotis P."/>
            <person name="Wilbrandt J."/>
            <person name="Tanja T."/>
        </authorList>
    </citation>
    <scope>NUCLEOTIDE SEQUENCE</scope>
    <source>
        <strain evidence="1">GBR_01_08_01A</strain>
        <tissue evidence="1">Thorax + abdomen</tissue>
    </source>
</reference>
<organism evidence="1 2">
    <name type="scientific">Odynerus spinipes</name>
    <dbReference type="NCBI Taxonomy" id="1348599"/>
    <lineage>
        <taxon>Eukaryota</taxon>
        <taxon>Metazoa</taxon>
        <taxon>Ecdysozoa</taxon>
        <taxon>Arthropoda</taxon>
        <taxon>Hexapoda</taxon>
        <taxon>Insecta</taxon>
        <taxon>Pterygota</taxon>
        <taxon>Neoptera</taxon>
        <taxon>Endopterygota</taxon>
        <taxon>Hymenoptera</taxon>
        <taxon>Apocrita</taxon>
        <taxon>Aculeata</taxon>
        <taxon>Vespoidea</taxon>
        <taxon>Vespidae</taxon>
        <taxon>Eumeninae</taxon>
        <taxon>Odynerus</taxon>
    </lineage>
</organism>
<dbReference type="Proteomes" id="UP001258017">
    <property type="component" value="Unassembled WGS sequence"/>
</dbReference>